<organism evidence="2 3">
    <name type="scientific">Paraburkholderia dioscoreae</name>
    <dbReference type="NCBI Taxonomy" id="2604047"/>
    <lineage>
        <taxon>Bacteria</taxon>
        <taxon>Pseudomonadati</taxon>
        <taxon>Pseudomonadota</taxon>
        <taxon>Betaproteobacteria</taxon>
        <taxon>Burkholderiales</taxon>
        <taxon>Burkholderiaceae</taxon>
        <taxon>Paraburkholderia</taxon>
    </lineage>
</organism>
<dbReference type="AlphaFoldDB" id="A0A5Q4ZKD0"/>
<evidence type="ECO:0000256" key="1">
    <source>
        <dbReference type="SAM" id="MobiDB-lite"/>
    </source>
</evidence>
<protein>
    <submittedName>
        <fullName evidence="2">Uncharacterized protein</fullName>
    </submittedName>
</protein>
<dbReference type="Proteomes" id="UP000325811">
    <property type="component" value="Chromosome I"/>
</dbReference>
<dbReference type="KEGG" id="pdio:PDMSB3_1574"/>
<sequence length="61" mass="6498">MNKTEPNPGKHDCRAKNAIQTRAAGVMQRNSREAAIVQAAFAAPAGAPPGASWSERREPKV</sequence>
<feature type="compositionally biased region" description="Low complexity" evidence="1">
    <location>
        <begin position="42"/>
        <end position="51"/>
    </location>
</feature>
<gene>
    <name evidence="2" type="ORF">PDMSB3_1574</name>
</gene>
<proteinExistence type="predicted"/>
<evidence type="ECO:0000313" key="3">
    <source>
        <dbReference type="Proteomes" id="UP000325811"/>
    </source>
</evidence>
<dbReference type="EMBL" id="LR699553">
    <property type="protein sequence ID" value="VVD28030.1"/>
    <property type="molecule type" value="Genomic_DNA"/>
</dbReference>
<name>A0A5Q4ZKD0_9BURK</name>
<evidence type="ECO:0000313" key="2">
    <source>
        <dbReference type="EMBL" id="VVD28030.1"/>
    </source>
</evidence>
<feature type="region of interest" description="Disordered" evidence="1">
    <location>
        <begin position="42"/>
        <end position="61"/>
    </location>
</feature>
<accession>A0A5Q4ZKD0</accession>
<keyword evidence="3" id="KW-1185">Reference proteome</keyword>
<reference evidence="2 3" key="1">
    <citation type="submission" date="2019-08" db="EMBL/GenBank/DDBJ databases">
        <authorList>
            <person name="Herpell B J."/>
        </authorList>
    </citation>
    <scope>NUCLEOTIDE SEQUENCE [LARGE SCALE GENOMIC DNA]</scope>
    <source>
        <strain evidence="3">Msb3</strain>
    </source>
</reference>